<evidence type="ECO:0000256" key="2">
    <source>
        <dbReference type="PIRSR" id="PIRSR000443-1"/>
    </source>
</evidence>
<dbReference type="Gene3D" id="3.40.50.1820">
    <property type="entry name" value="alpha/beta hydrolase"/>
    <property type="match status" value="1"/>
</dbReference>
<feature type="domain" description="AB hydrolase-1" evidence="3">
    <location>
        <begin position="89"/>
        <end position="319"/>
    </location>
</feature>
<sequence length="337" mass="37417">MNTPSGYPAMKALFTLLGLLITLTGAAQQRFVNLGDFRLENGQTIRDCRLGYRTFGKLNAGRTNAVLVPTWFTGTSDNKKFVAEPGNIADSTRYFTIVVDALGNGVSSSPSNSTTQPGAQFPQFSIRDMVRSEYELVTKHLGLTHLHTVTGISMGGMQSFEWLVTYPDFVDHVVPIVGTPRQSSYDKLFWGTQLNILERGNYAPDAMKTVAALHELNLTTPGYFFSHLKAEEEPAFLQQKEADYLNRNPYDWAAQLRAMIGHDIYRGQTVAELKNRIKAKLLIVVATQDHMVTPGPAIELARSLQVPLIELPSDCGHLATSCDTTILKTEVRKFLME</sequence>
<dbReference type="InterPro" id="IPR008220">
    <property type="entry name" value="HAT_MetX-like"/>
</dbReference>
<dbReference type="PANTHER" id="PTHR32268">
    <property type="entry name" value="HOMOSERINE O-ACETYLTRANSFERASE"/>
    <property type="match status" value="1"/>
</dbReference>
<comment type="caution">
    <text evidence="4">The sequence shown here is derived from an EMBL/GenBank/DDBJ whole genome shotgun (WGS) entry which is preliminary data.</text>
</comment>
<keyword evidence="4" id="KW-0378">Hydrolase</keyword>
<organism evidence="4 5">
    <name type="scientific">Fibrisoma montanum</name>
    <dbReference type="NCBI Taxonomy" id="2305895"/>
    <lineage>
        <taxon>Bacteria</taxon>
        <taxon>Pseudomonadati</taxon>
        <taxon>Bacteroidota</taxon>
        <taxon>Cytophagia</taxon>
        <taxon>Cytophagales</taxon>
        <taxon>Spirosomataceae</taxon>
        <taxon>Fibrisoma</taxon>
    </lineage>
</organism>
<dbReference type="GO" id="GO:0016787">
    <property type="term" value="F:hydrolase activity"/>
    <property type="evidence" value="ECO:0007669"/>
    <property type="project" value="UniProtKB-KW"/>
</dbReference>
<dbReference type="AlphaFoldDB" id="A0A418MEN8"/>
<proteinExistence type="predicted"/>
<evidence type="ECO:0000256" key="1">
    <source>
        <dbReference type="ARBA" id="ARBA00022679"/>
    </source>
</evidence>
<protein>
    <submittedName>
        <fullName evidence="4">Alpha/beta fold hydrolase</fullName>
    </submittedName>
</protein>
<feature type="active site" evidence="2">
    <location>
        <position position="317"/>
    </location>
</feature>
<dbReference type="Pfam" id="PF00561">
    <property type="entry name" value="Abhydrolase_1"/>
    <property type="match status" value="1"/>
</dbReference>
<name>A0A418MEN8_9BACT</name>
<dbReference type="InterPro" id="IPR000073">
    <property type="entry name" value="AB_hydrolase_1"/>
</dbReference>
<dbReference type="InterPro" id="IPR029058">
    <property type="entry name" value="AB_hydrolase_fold"/>
</dbReference>
<feature type="active site" description="Nucleophile" evidence="2">
    <location>
        <position position="153"/>
    </location>
</feature>
<dbReference type="Proteomes" id="UP000283523">
    <property type="component" value="Unassembled WGS sequence"/>
</dbReference>
<gene>
    <name evidence="4" type="ORF">DYU11_07910</name>
</gene>
<keyword evidence="5" id="KW-1185">Reference proteome</keyword>
<dbReference type="SUPFAM" id="SSF53474">
    <property type="entry name" value="alpha/beta-Hydrolases"/>
    <property type="match status" value="1"/>
</dbReference>
<dbReference type="EMBL" id="QXED01000002">
    <property type="protein sequence ID" value="RIV25225.1"/>
    <property type="molecule type" value="Genomic_DNA"/>
</dbReference>
<dbReference type="PIRSF" id="PIRSF000443">
    <property type="entry name" value="Homoser_Ac_trans"/>
    <property type="match status" value="1"/>
</dbReference>
<dbReference type="GO" id="GO:0016747">
    <property type="term" value="F:acyltransferase activity, transferring groups other than amino-acyl groups"/>
    <property type="evidence" value="ECO:0007669"/>
    <property type="project" value="InterPro"/>
</dbReference>
<reference evidence="4 5" key="1">
    <citation type="submission" date="2018-08" db="EMBL/GenBank/DDBJ databases">
        <title>Fibrisoma montanum sp. nov., isolated from Danxia mountain soil.</title>
        <authorList>
            <person name="Huang Y."/>
        </authorList>
    </citation>
    <scope>NUCLEOTIDE SEQUENCE [LARGE SCALE GENOMIC DNA]</scope>
    <source>
        <strain evidence="4 5">HYT19</strain>
    </source>
</reference>
<evidence type="ECO:0000313" key="5">
    <source>
        <dbReference type="Proteomes" id="UP000283523"/>
    </source>
</evidence>
<feature type="active site" evidence="2">
    <location>
        <position position="289"/>
    </location>
</feature>
<evidence type="ECO:0000259" key="3">
    <source>
        <dbReference type="Pfam" id="PF00561"/>
    </source>
</evidence>
<dbReference type="PANTHER" id="PTHR32268:SF11">
    <property type="entry name" value="HOMOSERINE O-ACETYLTRANSFERASE"/>
    <property type="match status" value="1"/>
</dbReference>
<evidence type="ECO:0000313" key="4">
    <source>
        <dbReference type="EMBL" id="RIV25225.1"/>
    </source>
</evidence>
<keyword evidence="1" id="KW-0808">Transferase</keyword>
<accession>A0A418MEN8</accession>